<organism evidence="3 4">
    <name type="scientific">Cochleicola gelatinilyticus</name>
    <dbReference type="NCBI Taxonomy" id="1763537"/>
    <lineage>
        <taxon>Bacteria</taxon>
        <taxon>Pseudomonadati</taxon>
        <taxon>Bacteroidota</taxon>
        <taxon>Flavobacteriia</taxon>
        <taxon>Flavobacteriales</taxon>
        <taxon>Flavobacteriaceae</taxon>
        <taxon>Cochleicola</taxon>
    </lineage>
</organism>
<dbReference type="InterPro" id="IPR056600">
    <property type="entry name" value="GBD_T9SS_assoc"/>
</dbReference>
<feature type="domain" description="T9SS-like galactose binding" evidence="2">
    <location>
        <begin position="425"/>
        <end position="549"/>
    </location>
</feature>
<sequence>MNKHLHFVFALFILSSFSVFSQVPVNDLCEDAIEIMCGDTVTGNTEQSTSTGAPTATCGTTSGAPGNWYSFTGTGDIIELSMCDSDYDTKIQVYSGDCDNLVCIGGDDDGCDGSTRSEFTFLSEEATEYFVYAYGWNIASGDYTLSITCTPPPSAPENDDCDGAIDLTVNTDENCTEVTSATIAGGTPSTDMNDCGGTANDDVWFSFEATAENHRITLSNIVGNTTDLYHSVYEGECGTLTNLTCSDPNTSVVQDLTIGNIYLIRVYSFNDDILNDTTFDICVSLLPPPPENDECEAAIMLDVNVDDTCTLTTSGTVEAATASDQDNPCGGTANDDVWYSFEATAENHSITLSNIAGNTTDLYHSVYAGDCGTLTNLSCSDPNNSVLQDLTIGETYFIRVYSFNSSTTNTTTFDICVALLPPPPSNDECDAAIDVAVNLDDTCTLVTSGTIEAATASDQANSCSGTDDDDVWFQFEATSENHLISLLNASGSTTDLYHVLYEGDDCDNLTQLYCSDPNQSTASNLIIGNTYFLRVYTWTSTGNQNTTFDVCVSTVLPSEQCINADPFCSQDGLIFPNEIDGQADPGIDYECLITQPNPTWFFLQIEEAGTLDFEIIQNTSFDDDGNPNGTGLDVDFIAWGPFDSPDEDCDNLNPNTSIACSYSIDAIENFTIPNAQPGDFYVLLITNFDGAAGFISLQQTNFGEPNGGSTNCDIICEISIDGEEEQFFCDVEETTLTTTANGAFDSYEWFFNGTLIPGENEPELTITESGEYTVIANGPDCQEQSEDMVTVTFFELPCEIEPECNEVVFLEDFGEGIGSFCFTSEVTTTYDCNTPLTEVDDGEYTISNSSTGLNIGWHPNMEDHSEDDNGNGRMLFVNADFTAGEFYRRTIAINANEEYELNTWITSVYDTDSTICPDGGIPINVIMRIEDPSGNLIVETSTGTIENGPNVNWQEYFINFNSQALTEIQLVLVNNSEGGCGNDLAIDDISLLLVTPQPDIIDPIDLEVCDVDNDGIETVNLEDQIPEILNGQDPALFNISFHLSDFDADVNQNPIPNPDAYTNSSNPETIYVRVEKVEQATCFSTVDFLLTLNEIFDITTNLPTEAIFCVDDTITPLNATPTNPGIDLTDATYVWTNAVGDTVSTDAVFTPTEGGTYTVLISVPPCSDATFTVEVTLQDPPSLDLGPDAVLCDNSSFEIVPQITGDTTGITYEWSTGETTPTIFVDETGTYDLTISVGPCIVTDSIEVEIRDPLIVDVGEDFKVCRDDPNTITATTSEEGVTFQWFLNGDLLDGETNSTLTFTVPTNEFGSLTYTVEISDGDCTGSDSVDILMYDVDNCLITEGISPNGDGKNDCLDLEFLGDRQGSFSIEIFNRHGRSLFKQNNYVNEWCGQTSEGDALPTGTYYYVLKFSAPNPDFEDVMTGWVYLNTIPN</sequence>
<evidence type="ECO:0000256" key="1">
    <source>
        <dbReference type="SAM" id="SignalP"/>
    </source>
</evidence>
<feature type="signal peptide" evidence="1">
    <location>
        <begin position="1"/>
        <end position="21"/>
    </location>
</feature>
<dbReference type="STRING" id="1763537.ULVI_04945"/>
<feature type="domain" description="T9SS-like galactose binding" evidence="2">
    <location>
        <begin position="291"/>
        <end position="415"/>
    </location>
</feature>
<dbReference type="Pfam" id="PF13585">
    <property type="entry name" value="CHU_C"/>
    <property type="match status" value="1"/>
</dbReference>
<accession>A0A167IWP5</accession>
<feature type="chain" id="PRO_5007888586" description="T9SS-like galactose binding domain-containing protein" evidence="1">
    <location>
        <begin position="22"/>
        <end position="1433"/>
    </location>
</feature>
<dbReference type="RefSeq" id="WP_068590336.1">
    <property type="nucleotide sequence ID" value="NZ_LRXL01000026.1"/>
</dbReference>
<evidence type="ECO:0000313" key="4">
    <source>
        <dbReference type="Proteomes" id="UP000077013"/>
    </source>
</evidence>
<reference evidence="3 4" key="1">
    <citation type="submission" date="2016-02" db="EMBL/GenBank/DDBJ databases">
        <title>Ulvibacter sp. LPB0005, isolated from Thais luteostoma.</title>
        <authorList>
            <person name="Shin S.-K."/>
            <person name="Yi H."/>
        </authorList>
    </citation>
    <scope>NUCLEOTIDE SEQUENCE [LARGE SCALE GENOMIC DNA]</scope>
    <source>
        <strain evidence="3 4">LPB0005</strain>
    </source>
</reference>
<gene>
    <name evidence="3" type="ORF">ULVI_04945</name>
</gene>
<name>A0A167IWP5_9FLAO</name>
<dbReference type="OrthoDB" id="1488818at2"/>
<protein>
    <recommendedName>
        <fullName evidence="2">T9SS-like galactose binding domain-containing protein</fullName>
    </recommendedName>
</protein>
<proteinExistence type="predicted"/>
<dbReference type="InterPro" id="IPR026341">
    <property type="entry name" value="T9SS_type_B"/>
</dbReference>
<dbReference type="Proteomes" id="UP000077013">
    <property type="component" value="Unassembled WGS sequence"/>
</dbReference>
<evidence type="ECO:0000259" key="2">
    <source>
        <dbReference type="Pfam" id="PF23759"/>
    </source>
</evidence>
<keyword evidence="1" id="KW-0732">Signal</keyword>
<evidence type="ECO:0000313" key="3">
    <source>
        <dbReference type="EMBL" id="OAB80090.1"/>
    </source>
</evidence>
<dbReference type="Gene3D" id="2.60.120.260">
    <property type="entry name" value="Galactose-binding domain-like"/>
    <property type="match status" value="1"/>
</dbReference>
<feature type="domain" description="T9SS-like galactose binding" evidence="2">
    <location>
        <begin position="157"/>
        <end position="281"/>
    </location>
</feature>
<comment type="caution">
    <text evidence="3">The sequence shown here is derived from an EMBL/GenBank/DDBJ whole genome shotgun (WGS) entry which is preliminary data.</text>
</comment>
<dbReference type="NCBIfam" id="TIGR04131">
    <property type="entry name" value="Bac_Flav_CTERM"/>
    <property type="match status" value="1"/>
</dbReference>
<dbReference type="InterPro" id="IPR013783">
    <property type="entry name" value="Ig-like_fold"/>
</dbReference>
<dbReference type="Pfam" id="PF23759">
    <property type="entry name" value="GBD_T9SS_assoc"/>
    <property type="match status" value="3"/>
</dbReference>
<dbReference type="Gene3D" id="2.60.40.10">
    <property type="entry name" value="Immunoglobulins"/>
    <property type="match status" value="2"/>
</dbReference>
<dbReference type="EMBL" id="LRXL01000026">
    <property type="protein sequence ID" value="OAB80090.1"/>
    <property type="molecule type" value="Genomic_DNA"/>
</dbReference>
<keyword evidence="4" id="KW-1185">Reference proteome</keyword>
<dbReference type="Gene3D" id="2.60.120.380">
    <property type="match status" value="2"/>
</dbReference>